<sequence>MPDTLTFETPSVPASVTAVATARPTRPRAPRPPLSPTALVLRIHNAAWGAANFIHRGRHEDTKPSQALIDAMASVKSETLPGSVLLAKSLLPVFGNYTVADAVYMVGMLRTIGFEMQPDRGIDSEDGEPLTADDLLHEVVWLLEHFICTADASNEECASARAVFMAKAQEDDAWKPADHFMAKLADCAMDDLRCLRRLMFGSGETFGSPFRSDRIEGQSWLFKVVRAEEGEETAFALLRAAGDVELKAVE</sequence>
<accession>A0A512NKP4</accession>
<protein>
    <submittedName>
        <fullName evidence="1">Uncharacterized protein</fullName>
    </submittedName>
</protein>
<gene>
    <name evidence="1" type="ORF">RSO01_66680</name>
</gene>
<comment type="caution">
    <text evidence="1">The sequence shown here is derived from an EMBL/GenBank/DDBJ whole genome shotgun (WGS) entry which is preliminary data.</text>
</comment>
<dbReference type="EMBL" id="BKAJ01000132">
    <property type="protein sequence ID" value="GEP59502.1"/>
    <property type="molecule type" value="Genomic_DNA"/>
</dbReference>
<proteinExistence type="predicted"/>
<organism evidence="1 2">
    <name type="scientific">Reyranella soli</name>
    <dbReference type="NCBI Taxonomy" id="1230389"/>
    <lineage>
        <taxon>Bacteria</taxon>
        <taxon>Pseudomonadati</taxon>
        <taxon>Pseudomonadota</taxon>
        <taxon>Alphaproteobacteria</taxon>
        <taxon>Hyphomicrobiales</taxon>
        <taxon>Reyranellaceae</taxon>
        <taxon>Reyranella</taxon>
    </lineage>
</organism>
<evidence type="ECO:0000313" key="2">
    <source>
        <dbReference type="Proteomes" id="UP000321058"/>
    </source>
</evidence>
<reference evidence="1 2" key="1">
    <citation type="submission" date="2019-07" db="EMBL/GenBank/DDBJ databases">
        <title>Whole genome shotgun sequence of Reyranella soli NBRC 108950.</title>
        <authorList>
            <person name="Hosoyama A."/>
            <person name="Uohara A."/>
            <person name="Ohji S."/>
            <person name="Ichikawa N."/>
        </authorList>
    </citation>
    <scope>NUCLEOTIDE SEQUENCE [LARGE SCALE GENOMIC DNA]</scope>
    <source>
        <strain evidence="1 2">NBRC 108950</strain>
    </source>
</reference>
<dbReference type="AlphaFoldDB" id="A0A512NKP4"/>
<dbReference type="Proteomes" id="UP000321058">
    <property type="component" value="Unassembled WGS sequence"/>
</dbReference>
<name>A0A512NKP4_9HYPH</name>
<evidence type="ECO:0000313" key="1">
    <source>
        <dbReference type="EMBL" id="GEP59502.1"/>
    </source>
</evidence>
<keyword evidence="2" id="KW-1185">Reference proteome</keyword>